<accession>A0A368G0D7</accession>
<sequence>MISFQIFCKLPARRHERWLPNGRSRSSYVHAHAHTDDVLGTPYGRSTTFVRRTIWHELSELRCRQFHGLLRKRTRPPHPNRTPFPSSSSSQAGCSPSCSHAQESQETSQGQQTLMDHLS</sequence>
<reference evidence="2 3" key="1">
    <citation type="submission" date="2014-10" db="EMBL/GenBank/DDBJ databases">
        <title>Draft genome of the hookworm Ancylostoma caninum.</title>
        <authorList>
            <person name="Mitreva M."/>
        </authorList>
    </citation>
    <scope>NUCLEOTIDE SEQUENCE [LARGE SCALE GENOMIC DNA]</scope>
    <source>
        <strain evidence="2 3">Baltimore</strain>
    </source>
</reference>
<name>A0A368G0D7_ANCCA</name>
<dbReference type="AlphaFoldDB" id="A0A368G0D7"/>
<evidence type="ECO:0000256" key="1">
    <source>
        <dbReference type="SAM" id="MobiDB-lite"/>
    </source>
</evidence>
<evidence type="ECO:0000313" key="2">
    <source>
        <dbReference type="EMBL" id="RCN36490.1"/>
    </source>
</evidence>
<feature type="compositionally biased region" description="Low complexity" evidence="1">
    <location>
        <begin position="85"/>
        <end position="113"/>
    </location>
</feature>
<feature type="region of interest" description="Disordered" evidence="1">
    <location>
        <begin position="68"/>
        <end position="119"/>
    </location>
</feature>
<protein>
    <submittedName>
        <fullName evidence="2">Uncharacterized protein</fullName>
    </submittedName>
</protein>
<dbReference type="EMBL" id="JOJR01000553">
    <property type="protein sequence ID" value="RCN36490.1"/>
    <property type="molecule type" value="Genomic_DNA"/>
</dbReference>
<proteinExistence type="predicted"/>
<evidence type="ECO:0000313" key="3">
    <source>
        <dbReference type="Proteomes" id="UP000252519"/>
    </source>
</evidence>
<gene>
    <name evidence="2" type="ORF">ANCCAN_17644</name>
</gene>
<keyword evidence="3" id="KW-1185">Reference proteome</keyword>
<organism evidence="2 3">
    <name type="scientific">Ancylostoma caninum</name>
    <name type="common">Dog hookworm</name>
    <dbReference type="NCBI Taxonomy" id="29170"/>
    <lineage>
        <taxon>Eukaryota</taxon>
        <taxon>Metazoa</taxon>
        <taxon>Ecdysozoa</taxon>
        <taxon>Nematoda</taxon>
        <taxon>Chromadorea</taxon>
        <taxon>Rhabditida</taxon>
        <taxon>Rhabditina</taxon>
        <taxon>Rhabditomorpha</taxon>
        <taxon>Strongyloidea</taxon>
        <taxon>Ancylostomatidae</taxon>
        <taxon>Ancylostomatinae</taxon>
        <taxon>Ancylostoma</taxon>
    </lineage>
</organism>
<dbReference type="Proteomes" id="UP000252519">
    <property type="component" value="Unassembled WGS sequence"/>
</dbReference>
<feature type="compositionally biased region" description="Basic residues" evidence="1">
    <location>
        <begin position="69"/>
        <end position="78"/>
    </location>
</feature>
<comment type="caution">
    <text evidence="2">The sequence shown here is derived from an EMBL/GenBank/DDBJ whole genome shotgun (WGS) entry which is preliminary data.</text>
</comment>